<evidence type="ECO:0000313" key="1">
    <source>
        <dbReference type="EMBL" id="MCJ8737674.1"/>
    </source>
</evidence>
<organism evidence="1 2">
    <name type="scientific">Pangasius djambal</name>
    <dbReference type="NCBI Taxonomy" id="1691987"/>
    <lineage>
        <taxon>Eukaryota</taxon>
        <taxon>Metazoa</taxon>
        <taxon>Chordata</taxon>
        <taxon>Craniata</taxon>
        <taxon>Vertebrata</taxon>
        <taxon>Euteleostomi</taxon>
        <taxon>Actinopterygii</taxon>
        <taxon>Neopterygii</taxon>
        <taxon>Teleostei</taxon>
        <taxon>Ostariophysi</taxon>
        <taxon>Siluriformes</taxon>
        <taxon>Pangasiidae</taxon>
        <taxon>Pangasius</taxon>
    </lineage>
</organism>
<keyword evidence="2" id="KW-1185">Reference proteome</keyword>
<accession>A0ACC5YPP7</accession>
<proteinExistence type="predicted"/>
<gene>
    <name evidence="1" type="ORF">PDJAM_G00026760</name>
</gene>
<reference evidence="1" key="1">
    <citation type="submission" date="2020-02" db="EMBL/GenBank/DDBJ databases">
        <title>Genome sequencing of the panga catfish, Pangasius djambal.</title>
        <authorList>
            <person name="Wen M."/>
            <person name="Zahm M."/>
            <person name="Roques C."/>
            <person name="Cabau C."/>
            <person name="Klopp C."/>
            <person name="Donnadieu C."/>
            <person name="Jouanno E."/>
            <person name="Avarre J.-C."/>
            <person name="Campet M."/>
            <person name="Ha T."/>
            <person name="Dugue R."/>
            <person name="Lampietro C."/>
            <person name="Louis A."/>
            <person name="Herpin A."/>
            <person name="Echchiki A."/>
            <person name="Berthelot C."/>
            <person name="Parey E."/>
            <person name="Roest-Crollius H."/>
            <person name="Braasch I."/>
            <person name="Postlethwait J.H."/>
            <person name="Bobe J."/>
            <person name="Montfort J."/>
            <person name="Bouchez O."/>
            <person name="Begum T."/>
            <person name="Schartl M."/>
            <person name="Gustiano R."/>
            <person name="Guiguen Y."/>
        </authorList>
    </citation>
    <scope>NUCLEOTIDE SEQUENCE</scope>
    <source>
        <strain evidence="1">Pdj_M5554</strain>
    </source>
</reference>
<name>A0ACC5YPP7_9TELE</name>
<sequence length="86" mass="9486">MSRRVVTIVLQRKLVKSEQTSWPGIVIEAGSQRRKFPHSATVAYPVTKSGFRAGQPQRTPTVRSSHPGVEVDRTSGARRCPGNQSE</sequence>
<protein>
    <submittedName>
        <fullName evidence="1">Uncharacterized protein</fullName>
    </submittedName>
</protein>
<dbReference type="Proteomes" id="UP000830395">
    <property type="component" value="Chromosome 11"/>
</dbReference>
<dbReference type="EMBL" id="CM040985">
    <property type="protein sequence ID" value="MCJ8737674.1"/>
    <property type="molecule type" value="Genomic_DNA"/>
</dbReference>
<comment type="caution">
    <text evidence="1">The sequence shown here is derived from an EMBL/GenBank/DDBJ whole genome shotgun (WGS) entry which is preliminary data.</text>
</comment>
<evidence type="ECO:0000313" key="2">
    <source>
        <dbReference type="Proteomes" id="UP000830395"/>
    </source>
</evidence>